<dbReference type="SUPFAM" id="SSF52980">
    <property type="entry name" value="Restriction endonuclease-like"/>
    <property type="match status" value="1"/>
</dbReference>
<name>A0AAV2WRV0_MYCNE</name>
<dbReference type="Proteomes" id="UP000028864">
    <property type="component" value="Unassembled WGS sequence"/>
</dbReference>
<dbReference type="AlphaFoldDB" id="A0AAV2WRV0"/>
<evidence type="ECO:0008006" key="3">
    <source>
        <dbReference type="Google" id="ProtNLM"/>
    </source>
</evidence>
<proteinExistence type="predicted"/>
<dbReference type="EMBL" id="LK021342">
    <property type="protein sequence ID" value="CDQ46912.1"/>
    <property type="molecule type" value="Genomic_DNA"/>
</dbReference>
<protein>
    <recommendedName>
        <fullName evidence="3">Cullin, a subunit of E3 ubiquitin ligase</fullName>
    </recommendedName>
</protein>
<dbReference type="RefSeq" id="WP_030134424.1">
    <property type="nucleotide sequence ID" value="NZ_LK021342.1"/>
</dbReference>
<evidence type="ECO:0000313" key="2">
    <source>
        <dbReference type="Proteomes" id="UP000028864"/>
    </source>
</evidence>
<sequence>MSRPFLGSDAVAQGRVTAHSLRTHHDALYPNVYLQRDIALTAALRAEAAWLWSRRRAIVAGNSAAALHRAKWVDAHRPAELIHANRRPPRGIHTWADRIADDEIVEIRGMPTCTPARAALDIACRYPPDRAVAALDALAHTTRLDLTAVQKLMARYPGRRGLRGAPAILDLVDAGAESPRETWLRLVVIRAGYPRPQTQVRIRDRYGYEFARVDLGWIDRRIGMEYEGRHHQSDPLTYERDIHRLEELTHQGWTIIRVTAADTEDSVLIRLGDAWQRRV</sequence>
<evidence type="ECO:0000313" key="1">
    <source>
        <dbReference type="EMBL" id="CDQ46912.1"/>
    </source>
</evidence>
<gene>
    <name evidence="1" type="ORF">BN1047_04826</name>
</gene>
<reference evidence="1" key="1">
    <citation type="submission" date="2014-05" db="EMBL/GenBank/DDBJ databases">
        <authorList>
            <person name="Urmite Genomes"/>
        </authorList>
    </citation>
    <scope>NUCLEOTIDE SEQUENCE</scope>
    <source>
        <strain evidence="1">DSM 44074</strain>
    </source>
</reference>
<accession>A0AAV2WRV0</accession>
<reference evidence="1" key="2">
    <citation type="submission" date="2015-09" db="EMBL/GenBank/DDBJ databases">
        <title>Draft genome sequence of Mycobacterium neoaurum DSM 44074.</title>
        <authorList>
            <person name="Croce O."/>
            <person name="Robert C."/>
            <person name="Raoult D."/>
            <person name="Drancourt M."/>
        </authorList>
    </citation>
    <scope>NUCLEOTIDE SEQUENCE</scope>
    <source>
        <strain evidence="1">DSM 44074</strain>
    </source>
</reference>
<organism evidence="1 2">
    <name type="scientific">Mycolicibacterium neoaurum</name>
    <name type="common">Mycobacterium neoaurum</name>
    <dbReference type="NCBI Taxonomy" id="1795"/>
    <lineage>
        <taxon>Bacteria</taxon>
        <taxon>Bacillati</taxon>
        <taxon>Actinomycetota</taxon>
        <taxon>Actinomycetes</taxon>
        <taxon>Mycobacteriales</taxon>
        <taxon>Mycobacteriaceae</taxon>
        <taxon>Mycolicibacterium</taxon>
    </lineage>
</organism>
<dbReference type="InterPro" id="IPR011335">
    <property type="entry name" value="Restrct_endonuc-II-like"/>
</dbReference>
<dbReference type="Gene3D" id="3.40.960.10">
    <property type="entry name" value="VSR Endonuclease"/>
    <property type="match status" value="1"/>
</dbReference>